<keyword evidence="3" id="KW-1185">Reference proteome</keyword>
<name>A0A6B0VS08_9EURY</name>
<proteinExistence type="predicted"/>
<comment type="caution">
    <text evidence="2">The sequence shown here is derived from an EMBL/GenBank/DDBJ whole genome shotgun (WGS) entry which is preliminary data.</text>
</comment>
<dbReference type="RefSeq" id="WP_160067147.1">
    <property type="nucleotide sequence ID" value="NZ_WUYX01000069.1"/>
</dbReference>
<dbReference type="AlphaFoldDB" id="A0A6B0VS08"/>
<dbReference type="Pfam" id="PF18545">
    <property type="entry name" value="HalOD1"/>
    <property type="match status" value="1"/>
</dbReference>
<reference evidence="2 3" key="1">
    <citation type="submission" date="2020-01" db="EMBL/GenBank/DDBJ databases">
        <title>Natronorubrum sp. JWXQ-INN 674 isolated from Inner Mongolia Autonomous Region of China.</title>
        <authorList>
            <person name="Xue Q."/>
        </authorList>
    </citation>
    <scope>NUCLEOTIDE SEQUENCE [LARGE SCALE GENOMIC DNA]</scope>
    <source>
        <strain evidence="2 3">JWXQ-INN-674</strain>
    </source>
</reference>
<dbReference type="OrthoDB" id="221929at2157"/>
<accession>A0A6B0VS08</accession>
<gene>
    <name evidence="2" type="ORF">GS429_19105</name>
</gene>
<organism evidence="2 3">
    <name type="scientific">Natronorubrum halalkaliphilum</name>
    <dbReference type="NCBI Taxonomy" id="2691917"/>
    <lineage>
        <taxon>Archaea</taxon>
        <taxon>Methanobacteriati</taxon>
        <taxon>Methanobacteriota</taxon>
        <taxon>Stenosarchaea group</taxon>
        <taxon>Halobacteria</taxon>
        <taxon>Halobacteriales</taxon>
        <taxon>Natrialbaceae</taxon>
        <taxon>Natronorubrum</taxon>
    </lineage>
</organism>
<feature type="domain" description="Halobacterial output" evidence="1">
    <location>
        <begin position="14"/>
        <end position="91"/>
    </location>
</feature>
<dbReference type="Proteomes" id="UP000434101">
    <property type="component" value="Unassembled WGS sequence"/>
</dbReference>
<dbReference type="InterPro" id="IPR040624">
    <property type="entry name" value="HalOD1"/>
</dbReference>
<dbReference type="EMBL" id="WUYX01000069">
    <property type="protein sequence ID" value="MXV64135.1"/>
    <property type="molecule type" value="Genomic_DNA"/>
</dbReference>
<protein>
    <recommendedName>
        <fullName evidence="1">Halobacterial output domain-containing protein</fullName>
    </recommendedName>
</protein>
<evidence type="ECO:0000313" key="3">
    <source>
        <dbReference type="Proteomes" id="UP000434101"/>
    </source>
</evidence>
<evidence type="ECO:0000313" key="2">
    <source>
        <dbReference type="EMBL" id="MXV64135.1"/>
    </source>
</evidence>
<sequence>MTEGDGDSVDSWCQKPPSQAIIEAVAEAEGVSPEDVHPPTYDALHTVVDPQALDALFATRPDGAPRAGGDVSFLYCGYEVTVERDGSITLEESTDHAE</sequence>
<evidence type="ECO:0000259" key="1">
    <source>
        <dbReference type="Pfam" id="PF18545"/>
    </source>
</evidence>